<feature type="region of interest" description="Disordered" evidence="1">
    <location>
        <begin position="36"/>
        <end position="61"/>
    </location>
</feature>
<geneLocation type="plasmid" evidence="3">
    <name>II</name>
</geneLocation>
<gene>
    <name evidence="3" type="ORF">CT19425_MP20453</name>
    <name evidence="2" type="ORF">CT19425_U400014</name>
</gene>
<evidence type="ECO:0000256" key="1">
    <source>
        <dbReference type="SAM" id="MobiDB-lite"/>
    </source>
</evidence>
<reference evidence="2 4" key="1">
    <citation type="submission" date="2018-01" db="EMBL/GenBank/DDBJ databases">
        <authorList>
            <person name="Gaut B.S."/>
            <person name="Morton B.R."/>
            <person name="Clegg M.T."/>
            <person name="Duvall M.R."/>
        </authorList>
    </citation>
    <scope>NUCLEOTIDE SEQUENCE [LARGE SCALE GENOMIC DNA]</scope>
    <source>
        <strain evidence="2">Cupriavidus taiwanensis LMG 19425</strain>
        <plasmid evidence="4">Plasmid ii</plasmid>
    </source>
</reference>
<dbReference type="EMBL" id="LT991977">
    <property type="protein sequence ID" value="SPK74743.1"/>
    <property type="molecule type" value="Genomic_DNA"/>
</dbReference>
<organism evidence="2 4">
    <name type="scientific">Cupriavidus taiwanensis</name>
    <dbReference type="NCBI Taxonomy" id="164546"/>
    <lineage>
        <taxon>Bacteria</taxon>
        <taxon>Pseudomonadati</taxon>
        <taxon>Pseudomonadota</taxon>
        <taxon>Betaproteobacteria</taxon>
        <taxon>Burkholderiales</taxon>
        <taxon>Burkholderiaceae</taxon>
        <taxon>Cupriavidus</taxon>
    </lineage>
</organism>
<dbReference type="AlphaFoldDB" id="A0A375I6F1"/>
<protein>
    <submittedName>
        <fullName evidence="2">Uncharacterized protein</fullName>
    </submittedName>
</protein>
<dbReference type="Proteomes" id="UP000255505">
    <property type="component" value="Plasmid II"/>
</dbReference>
<evidence type="ECO:0000313" key="4">
    <source>
        <dbReference type="Proteomes" id="UP000255505"/>
    </source>
</evidence>
<sequence length="77" mass="8261">MPNPPAFDYAFNLSYRQEHTAAEPLFAASRAMVGEQTRERAAGAEAERGPGIAPETAGHGRTAEWCGLSDGRPRCCP</sequence>
<feature type="compositionally biased region" description="Basic and acidic residues" evidence="1">
    <location>
        <begin position="36"/>
        <end position="48"/>
    </location>
</feature>
<proteinExistence type="predicted"/>
<evidence type="ECO:0000313" key="2">
    <source>
        <dbReference type="EMBL" id="SPK70197.1"/>
    </source>
</evidence>
<keyword evidence="3" id="KW-0614">Plasmid</keyword>
<dbReference type="EMBL" id="OOEF01000035">
    <property type="protein sequence ID" value="SPK70197.1"/>
    <property type="molecule type" value="Genomic_DNA"/>
</dbReference>
<dbReference type="Proteomes" id="UP000255505">
    <property type="component" value="Unassembled WGS sequence"/>
</dbReference>
<name>A0A375I6F1_9BURK</name>
<evidence type="ECO:0000313" key="3">
    <source>
        <dbReference type="EMBL" id="SPK74743.1"/>
    </source>
</evidence>
<accession>A0A375I6F1</accession>